<dbReference type="InterPro" id="IPR011990">
    <property type="entry name" value="TPR-like_helical_dom_sf"/>
</dbReference>
<dbReference type="Gene3D" id="1.25.40.10">
    <property type="entry name" value="Tetratricopeptide repeat domain"/>
    <property type="match status" value="1"/>
</dbReference>
<dbReference type="SUPFAM" id="SSF48452">
    <property type="entry name" value="TPR-like"/>
    <property type="match status" value="1"/>
</dbReference>
<dbReference type="GO" id="GO:0005737">
    <property type="term" value="C:cytoplasm"/>
    <property type="evidence" value="ECO:0007669"/>
    <property type="project" value="TreeGrafter"/>
</dbReference>
<dbReference type="EnsemblMetazoa" id="CPIJ001441-RA">
    <property type="protein sequence ID" value="CPIJ001441-PA"/>
    <property type="gene ID" value="CPIJ001441"/>
</dbReference>
<proteinExistence type="predicted"/>
<protein>
    <submittedName>
        <fullName evidence="2 3">Eukaryotic translation initiation factor 3 subunit</fullName>
    </submittedName>
</protein>
<evidence type="ECO:0000313" key="2">
    <source>
        <dbReference type="EMBL" id="EDS29819.1"/>
    </source>
</evidence>
<evidence type="ECO:0000313" key="3">
    <source>
        <dbReference type="EnsemblMetazoa" id="CPIJ001441-PA"/>
    </source>
</evidence>
<keyword evidence="2" id="KW-0648">Protein biosynthesis</keyword>
<dbReference type="EMBL" id="DS231828">
    <property type="protein sequence ID" value="EDS29819.1"/>
    <property type="molecule type" value="Genomic_DNA"/>
</dbReference>
<organism>
    <name type="scientific">Culex quinquefasciatus</name>
    <name type="common">Southern house mosquito</name>
    <name type="synonym">Culex pungens</name>
    <dbReference type="NCBI Taxonomy" id="7176"/>
    <lineage>
        <taxon>Eukaryota</taxon>
        <taxon>Metazoa</taxon>
        <taxon>Ecdysozoa</taxon>
        <taxon>Arthropoda</taxon>
        <taxon>Hexapoda</taxon>
        <taxon>Insecta</taxon>
        <taxon>Pterygota</taxon>
        <taxon>Neoptera</taxon>
        <taxon>Endopterygota</taxon>
        <taxon>Diptera</taxon>
        <taxon>Nematocera</taxon>
        <taxon>Culicoidea</taxon>
        <taxon>Culicidae</taxon>
        <taxon>Culicinae</taxon>
        <taxon>Culicini</taxon>
        <taxon>Culex</taxon>
        <taxon>Culex</taxon>
    </lineage>
</organism>
<sequence>MIPEPGSHRRLIPPAIAVPETPQTVQKYEFLYLPVVPGPKSPRKLVPQAISAPEAPNSGEFRLLFRTILERWPQWPHRGCLFGVRLGSRKRSLAEGGASVAAPLALYCFANSQISTALKLLYRARYLATIVCGDNHPDIALLDSNISLILHAVGEYELSLRFLEHALALNIKYYGEKSLKVAVSYHLVARTQSCMGDFRSALNNENETYAIYKQQLGEAHEKTQESSECLRHLTQQAVVLQKKMNDIYSNGKLTTGLPPIHIQPPSMGSVLDMLNAINGIIFVQISSKEIANLKNEIEKRQKEGGAAGESSVAQANQEKVDRLLTETMAKTAAGIPFEEQDNYELPLPAATTGDEASSSSKANPVASSS</sequence>
<dbReference type="InParanoid" id="B0W2R6"/>
<accession>B0W2R6</accession>
<feature type="region of interest" description="Disordered" evidence="1">
    <location>
        <begin position="331"/>
        <end position="369"/>
    </location>
</feature>
<dbReference type="PANTHER" id="PTHR12601:SF6">
    <property type="entry name" value="CLUSTERED MITOCHONDRIA PROTEIN HOMOLOG"/>
    <property type="match status" value="1"/>
</dbReference>
<dbReference type="PANTHER" id="PTHR12601">
    <property type="entry name" value="EUKARYOTIC TRANSLATION INITIATION FACTOR 3 SUBUNIT EIF-3"/>
    <property type="match status" value="1"/>
</dbReference>
<dbReference type="GO" id="GO:0003729">
    <property type="term" value="F:mRNA binding"/>
    <property type="evidence" value="ECO:0007669"/>
    <property type="project" value="TreeGrafter"/>
</dbReference>
<keyword evidence="2" id="KW-0396">Initiation factor</keyword>
<evidence type="ECO:0000313" key="4">
    <source>
        <dbReference type="Proteomes" id="UP000002320"/>
    </source>
</evidence>
<dbReference type="Pfam" id="PF13424">
    <property type="entry name" value="TPR_12"/>
    <property type="match status" value="1"/>
</dbReference>
<evidence type="ECO:0000256" key="1">
    <source>
        <dbReference type="SAM" id="MobiDB-lite"/>
    </source>
</evidence>
<dbReference type="VEuPathDB" id="VectorBase:CPIJ001441"/>
<feature type="compositionally biased region" description="Low complexity" evidence="1">
    <location>
        <begin position="356"/>
        <end position="369"/>
    </location>
</feature>
<reference evidence="3" key="2">
    <citation type="submission" date="2021-02" db="UniProtKB">
        <authorList>
            <consortium name="EnsemblMetazoa"/>
        </authorList>
    </citation>
    <scope>IDENTIFICATION</scope>
    <source>
        <strain evidence="3">JHB</strain>
    </source>
</reference>
<dbReference type="GO" id="GO:0003743">
    <property type="term" value="F:translation initiation factor activity"/>
    <property type="evidence" value="ECO:0007669"/>
    <property type="project" value="UniProtKB-KW"/>
</dbReference>
<dbReference type="AlphaFoldDB" id="B0W2R6"/>
<name>B0W2R6_CULQU</name>
<dbReference type="Proteomes" id="UP000002320">
    <property type="component" value="Unassembled WGS sequence"/>
</dbReference>
<dbReference type="KEGG" id="cqu:CpipJ_CPIJ001441"/>
<dbReference type="VEuPathDB" id="VectorBase:CQUJHB016298"/>
<dbReference type="GO" id="GO:0048312">
    <property type="term" value="P:intracellular distribution of mitochondria"/>
    <property type="evidence" value="ECO:0007669"/>
    <property type="project" value="TreeGrafter"/>
</dbReference>
<dbReference type="InterPro" id="IPR027523">
    <property type="entry name" value="CLU_prot"/>
</dbReference>
<dbReference type="eggNOG" id="KOG1839">
    <property type="taxonomic scope" value="Eukaryota"/>
</dbReference>
<gene>
    <name evidence="3" type="primary">6032395</name>
    <name evidence="2" type="ORF">CpipJ_CPIJ001441</name>
</gene>
<dbReference type="HOGENOM" id="CLU_750631_0_0_1"/>
<keyword evidence="4" id="KW-1185">Reference proteome</keyword>
<dbReference type="OrthoDB" id="1414216at2759"/>
<reference evidence="2" key="1">
    <citation type="submission" date="2007-03" db="EMBL/GenBank/DDBJ databases">
        <title>Annotation of Culex pipiens quinquefasciatus.</title>
        <authorList>
            <consortium name="The Broad Institute Genome Sequencing Platform"/>
            <person name="Atkinson P.W."/>
            <person name="Hemingway J."/>
            <person name="Christensen B.M."/>
            <person name="Higgs S."/>
            <person name="Kodira C."/>
            <person name="Hannick L."/>
            <person name="Megy K."/>
            <person name="O'Leary S."/>
            <person name="Pearson M."/>
            <person name="Haas B.J."/>
            <person name="Mauceli E."/>
            <person name="Wortman J.R."/>
            <person name="Lee N.H."/>
            <person name="Guigo R."/>
            <person name="Stanke M."/>
            <person name="Alvarado L."/>
            <person name="Amedeo P."/>
            <person name="Antoine C.H."/>
            <person name="Arensburger P."/>
            <person name="Bidwell S.L."/>
            <person name="Crawford M."/>
            <person name="Camaro F."/>
            <person name="Devon K."/>
            <person name="Engels R."/>
            <person name="Hammond M."/>
            <person name="Howarth C."/>
            <person name="Koehrsen M."/>
            <person name="Lawson D."/>
            <person name="Montgomery P."/>
            <person name="Nene V."/>
            <person name="Nusbaum C."/>
            <person name="Puiu D."/>
            <person name="Romero-Severson J."/>
            <person name="Severson D.W."/>
            <person name="Shumway M."/>
            <person name="Sisk P."/>
            <person name="Stolte C."/>
            <person name="Zeng Q."/>
            <person name="Eisenstadt E."/>
            <person name="Fraser-Liggett C."/>
            <person name="Strausberg R."/>
            <person name="Galagan J."/>
            <person name="Birren B."/>
            <person name="Collins F.H."/>
        </authorList>
    </citation>
    <scope>NUCLEOTIDE SEQUENCE [LARGE SCALE GENOMIC DNA]</scope>
    <source>
        <strain evidence="2">JHB</strain>
    </source>
</reference>